<dbReference type="SMART" id="SM00220">
    <property type="entry name" value="S_TKc"/>
    <property type="match status" value="1"/>
</dbReference>
<accession>A0A835XHI3</accession>
<feature type="domain" description="Protein kinase" evidence="2">
    <location>
        <begin position="906"/>
        <end position="1298"/>
    </location>
</feature>
<dbReference type="PANTHER" id="PTHR44329:SF289">
    <property type="entry name" value="SERINE_THREONINE-PROTEIN KINASE VIK"/>
    <property type="match status" value="1"/>
</dbReference>
<feature type="region of interest" description="Disordered" evidence="1">
    <location>
        <begin position="941"/>
        <end position="998"/>
    </location>
</feature>
<organism evidence="3 4">
    <name type="scientific">Edaphochlamys debaryana</name>
    <dbReference type="NCBI Taxonomy" id="47281"/>
    <lineage>
        <taxon>Eukaryota</taxon>
        <taxon>Viridiplantae</taxon>
        <taxon>Chlorophyta</taxon>
        <taxon>core chlorophytes</taxon>
        <taxon>Chlorophyceae</taxon>
        <taxon>CS clade</taxon>
        <taxon>Chlamydomonadales</taxon>
        <taxon>Chlamydomonadales incertae sedis</taxon>
        <taxon>Edaphochlamys</taxon>
    </lineage>
</organism>
<dbReference type="Pfam" id="PF00069">
    <property type="entry name" value="Pkinase"/>
    <property type="match status" value="1"/>
</dbReference>
<dbReference type="GO" id="GO:0005524">
    <property type="term" value="F:ATP binding"/>
    <property type="evidence" value="ECO:0007669"/>
    <property type="project" value="InterPro"/>
</dbReference>
<name>A0A835XHI3_9CHLO</name>
<feature type="compositionally biased region" description="Low complexity" evidence="1">
    <location>
        <begin position="188"/>
        <end position="206"/>
    </location>
</feature>
<evidence type="ECO:0000256" key="1">
    <source>
        <dbReference type="SAM" id="MobiDB-lite"/>
    </source>
</evidence>
<dbReference type="InterPro" id="IPR011009">
    <property type="entry name" value="Kinase-like_dom_sf"/>
</dbReference>
<dbReference type="InterPro" id="IPR051681">
    <property type="entry name" value="Ser/Thr_Kinases-Pseudokinases"/>
</dbReference>
<dbReference type="OrthoDB" id="542487at2759"/>
<feature type="region of interest" description="Disordered" evidence="1">
    <location>
        <begin position="686"/>
        <end position="715"/>
    </location>
</feature>
<reference evidence="3" key="1">
    <citation type="journal article" date="2020" name="bioRxiv">
        <title>Comparative genomics of Chlamydomonas.</title>
        <authorList>
            <person name="Craig R.J."/>
            <person name="Hasan A.R."/>
            <person name="Ness R.W."/>
            <person name="Keightley P.D."/>
        </authorList>
    </citation>
    <scope>NUCLEOTIDE SEQUENCE</scope>
    <source>
        <strain evidence="3">CCAP 11/70</strain>
    </source>
</reference>
<evidence type="ECO:0000313" key="3">
    <source>
        <dbReference type="EMBL" id="KAG2483202.1"/>
    </source>
</evidence>
<protein>
    <recommendedName>
        <fullName evidence="2">Protein kinase domain-containing protein</fullName>
    </recommendedName>
</protein>
<dbReference type="EMBL" id="JAEHOE010000186">
    <property type="protein sequence ID" value="KAG2483202.1"/>
    <property type="molecule type" value="Genomic_DNA"/>
</dbReference>
<feature type="compositionally biased region" description="Low complexity" evidence="1">
    <location>
        <begin position="983"/>
        <end position="997"/>
    </location>
</feature>
<feature type="region of interest" description="Disordered" evidence="1">
    <location>
        <begin position="771"/>
        <end position="800"/>
    </location>
</feature>
<evidence type="ECO:0000259" key="2">
    <source>
        <dbReference type="PROSITE" id="PS50011"/>
    </source>
</evidence>
<feature type="region of interest" description="Disordered" evidence="1">
    <location>
        <begin position="188"/>
        <end position="274"/>
    </location>
</feature>
<dbReference type="InterPro" id="IPR008271">
    <property type="entry name" value="Ser/Thr_kinase_AS"/>
</dbReference>
<dbReference type="PROSITE" id="PS00108">
    <property type="entry name" value="PROTEIN_KINASE_ST"/>
    <property type="match status" value="1"/>
</dbReference>
<dbReference type="Proteomes" id="UP000612055">
    <property type="component" value="Unassembled WGS sequence"/>
</dbReference>
<dbReference type="GO" id="GO:0004674">
    <property type="term" value="F:protein serine/threonine kinase activity"/>
    <property type="evidence" value="ECO:0007669"/>
    <property type="project" value="TreeGrafter"/>
</dbReference>
<proteinExistence type="predicted"/>
<dbReference type="InterPro" id="IPR000719">
    <property type="entry name" value="Prot_kinase_dom"/>
</dbReference>
<dbReference type="PANTHER" id="PTHR44329">
    <property type="entry name" value="SERINE/THREONINE-PROTEIN KINASE TNNI3K-RELATED"/>
    <property type="match status" value="1"/>
</dbReference>
<dbReference type="PROSITE" id="PS50011">
    <property type="entry name" value="PROTEIN_KINASE_DOM"/>
    <property type="match status" value="1"/>
</dbReference>
<evidence type="ECO:0000313" key="4">
    <source>
        <dbReference type="Proteomes" id="UP000612055"/>
    </source>
</evidence>
<gene>
    <name evidence="3" type="ORF">HYH03_017936</name>
</gene>
<sequence length="1318" mass="132447">MPRSSNSAGLALRTGSGNTLPKVGSLPPCWAQVLDCIQEAVPSSDLGAAVLVPLVFGARRVGSMLLVLPPSGQGQAPFSLNGPGALEALGACVAECCLGPVLPAVEQVAVASSAVASAASLSELATALTSSLSSALSAELHVDLTVRLAVLPYKEAGSGVLFSAADSVTKTGILPPVSPMACASPRSVAASTTRAPPASSPAPFVRLSTHSAAPRPGTPPAHATPMSPGLVGGTASRSQHRSSGAPSGPTASDEDAQGQQSSARGGGGGSRTGLASSQLAAAAAAALAGASGSVAGNPALYSSMPLDSIIGAMQSGRNAALKRGMSCVLGGPTPSQPAVRAAWKACPFTTSSTLLAALLSGKAGAEVGPGDLQLTTTHSSTNMGQSDSVSGVATSHLALRAQVVPDVPAFLHDFERPSNDVFSVVRRAGVAGGLASLVAISAAWTGPAAPLLPNLAGASLESPGGGRTLPSSATVVAAAHRTGGSSGLQRGRSTGCLTEMSDATKADGPGLPALGVYIYSSLPLPQSLLLVARDHAGSLLKMLAPGVIRALSLGPVAEQWAVLAGQTTGGNHAAQSMTTLRVTEGLASHASAGASGGVISAVMPAVASAGGGTGVLQAFVTDSDTGLFQPLVLTTSASHALMSTDLPLVPPQLGQMPPVPAIGQPPLLRMAVAGAAAAAAAAGGSSRQLQGGAAPTLPSPVFAPRGAGADLETPAVSPPVTGMGYILPPPGVQTQSLQSLAPMLGSTGTAGQHGNVVLTASTLLATPPSANNLVGLTSTQNSPHQGPPQSASHAGPQRLNTFLSTGPTAIADHALATGAGALDHLQSTALFSNGGFVDMDGDGDGDIDTEAETLGMLTQTASDLGPIARQQQMATLVTAFTTTLARARNDTEVQGSAHAEDDIRALTISRPIGQGGCSVVMLGRLHSMPVAVKVILPLDDEEDDDATTSDERPTGRGRSQLHTLWSGPVRASQDSGPSDDMASKQSAQARAAAARGTTVRRRQQLQALMRGARELAVLTSISHPNIVQVYSYCTRVVVGEVEPGGGQPRLDVVPEATQSSSPLCTALIMEYCDMGSLADAIDSGMFVKAAKRAASGLLPPNPAAQAPPATATVAGTPAMRAVYLTLLEVALALRHLHSMNLVHCDVKPANVLLRSSATDPRGFTAKLTDFGFVNLVSSAVDSGGEAGNGESSPQEPVGTVTHMAPELFFNGRAVDSSIDCYAFGVLMWEAYTGRAPYPEFADAGFADVPQKVAQEGMRPRFPSSTPSQYRSLAQECWSAAPSQRPSAASLVVRLQALLDASCGSAAGLSRQSSPLATT</sequence>
<comment type="caution">
    <text evidence="3">The sequence shown here is derived from an EMBL/GenBank/DDBJ whole genome shotgun (WGS) entry which is preliminary data.</text>
</comment>
<feature type="compositionally biased region" description="Polar residues" evidence="1">
    <location>
        <begin position="235"/>
        <end position="245"/>
    </location>
</feature>
<dbReference type="SUPFAM" id="SSF56112">
    <property type="entry name" value="Protein kinase-like (PK-like)"/>
    <property type="match status" value="1"/>
</dbReference>
<dbReference type="Gene3D" id="1.10.510.10">
    <property type="entry name" value="Transferase(Phosphotransferase) domain 1"/>
    <property type="match status" value="1"/>
</dbReference>
<keyword evidence="4" id="KW-1185">Reference proteome</keyword>